<dbReference type="CDD" id="cd16282">
    <property type="entry name" value="metallo-hydrolase-like_MBL-fold"/>
    <property type="match status" value="1"/>
</dbReference>
<dbReference type="SMART" id="SM00849">
    <property type="entry name" value="Lactamase_B"/>
    <property type="match status" value="1"/>
</dbReference>
<name>A0A0F9PEV7_9ZZZZ</name>
<reference evidence="2" key="1">
    <citation type="journal article" date="2015" name="Nature">
        <title>Complex archaea that bridge the gap between prokaryotes and eukaryotes.</title>
        <authorList>
            <person name="Spang A."/>
            <person name="Saw J.H."/>
            <person name="Jorgensen S.L."/>
            <person name="Zaremba-Niedzwiedzka K."/>
            <person name="Martijn J."/>
            <person name="Lind A.E."/>
            <person name="van Eijk R."/>
            <person name="Schleper C."/>
            <person name="Guy L."/>
            <person name="Ettema T.J."/>
        </authorList>
    </citation>
    <scope>NUCLEOTIDE SEQUENCE</scope>
</reference>
<proteinExistence type="predicted"/>
<dbReference type="InterPro" id="IPR036866">
    <property type="entry name" value="RibonucZ/Hydroxyglut_hydro"/>
</dbReference>
<dbReference type="Gene3D" id="3.60.15.10">
    <property type="entry name" value="Ribonuclease Z/Hydroxyacylglutathione hydrolase-like"/>
    <property type="match status" value="1"/>
</dbReference>
<comment type="caution">
    <text evidence="2">The sequence shown here is derived from an EMBL/GenBank/DDBJ whole genome shotgun (WGS) entry which is preliminary data.</text>
</comment>
<dbReference type="InterPro" id="IPR001279">
    <property type="entry name" value="Metallo-B-lactamas"/>
</dbReference>
<organism evidence="2">
    <name type="scientific">marine sediment metagenome</name>
    <dbReference type="NCBI Taxonomy" id="412755"/>
    <lineage>
        <taxon>unclassified sequences</taxon>
        <taxon>metagenomes</taxon>
        <taxon>ecological metagenomes</taxon>
    </lineage>
</organism>
<dbReference type="InterPro" id="IPR050855">
    <property type="entry name" value="NDM-1-like"/>
</dbReference>
<gene>
    <name evidence="2" type="ORF">LCGC14_0835200</name>
</gene>
<evidence type="ECO:0000313" key="2">
    <source>
        <dbReference type="EMBL" id="KKN30325.1"/>
    </source>
</evidence>
<accession>A0A0F9PEV7</accession>
<feature type="domain" description="Metallo-beta-lactamase" evidence="1">
    <location>
        <begin position="23"/>
        <end position="210"/>
    </location>
</feature>
<dbReference type="SUPFAM" id="SSF56281">
    <property type="entry name" value="Metallo-hydrolase/oxidoreductase"/>
    <property type="match status" value="1"/>
</dbReference>
<protein>
    <recommendedName>
        <fullName evidence="1">Metallo-beta-lactamase domain-containing protein</fullName>
    </recommendedName>
</protein>
<dbReference type="AlphaFoldDB" id="A0A0F9PEV7"/>
<dbReference type="EMBL" id="LAZR01002415">
    <property type="protein sequence ID" value="KKN30325.1"/>
    <property type="molecule type" value="Genomic_DNA"/>
</dbReference>
<evidence type="ECO:0000259" key="1">
    <source>
        <dbReference type="SMART" id="SM00849"/>
    </source>
</evidence>
<sequence length="273" mass="30324">MGVSYELESITPLTVANTTGEGRGNAGGLALRNFCVAIDSTMFVKTGELLRKNLKSQFGVPVKYLIVTHYHGDHIFGFKPFKDICILSSEMTSKIMSNAETKSRYQVFIENLAKEGPIGEGIEYIIPTLLFTDKLIIQDDDLHIEVYHTGGHTAGSSFVSFPHEKVVFAGDLIFENTFPYAGDPTCNPELLIKALEKMQDIKAEIYIPGHGPILKGASALDRHIKFYKDLRNIIKDAIDDNIEAAKVSVPDVFGDPDEGRKNMTVNAWKKFYS</sequence>
<dbReference type="PANTHER" id="PTHR42951">
    <property type="entry name" value="METALLO-BETA-LACTAMASE DOMAIN-CONTAINING"/>
    <property type="match status" value="1"/>
</dbReference>
<dbReference type="Pfam" id="PF00753">
    <property type="entry name" value="Lactamase_B"/>
    <property type="match status" value="1"/>
</dbReference>